<dbReference type="EMBL" id="JBHTOH010000079">
    <property type="protein sequence ID" value="MFD1411524.1"/>
    <property type="molecule type" value="Genomic_DNA"/>
</dbReference>
<reference evidence="2" key="1">
    <citation type="journal article" date="2019" name="Int. J. Syst. Evol. Microbiol.">
        <title>The Global Catalogue of Microorganisms (GCM) 10K type strain sequencing project: providing services to taxonomists for standard genome sequencing and annotation.</title>
        <authorList>
            <consortium name="The Broad Institute Genomics Platform"/>
            <consortium name="The Broad Institute Genome Sequencing Center for Infectious Disease"/>
            <person name="Wu L."/>
            <person name="Ma J."/>
        </authorList>
    </citation>
    <scope>NUCLEOTIDE SEQUENCE [LARGE SCALE GENOMIC DNA]</scope>
    <source>
        <strain evidence="2">CCM 8937</strain>
    </source>
</reference>
<organism evidence="1 2">
    <name type="scientific">Lapidilactobacillus gannanensis</name>
    <dbReference type="NCBI Taxonomy" id="2486002"/>
    <lineage>
        <taxon>Bacteria</taxon>
        <taxon>Bacillati</taxon>
        <taxon>Bacillota</taxon>
        <taxon>Bacilli</taxon>
        <taxon>Lactobacillales</taxon>
        <taxon>Lactobacillaceae</taxon>
        <taxon>Lapidilactobacillus</taxon>
    </lineage>
</organism>
<evidence type="ECO:0000313" key="2">
    <source>
        <dbReference type="Proteomes" id="UP001597191"/>
    </source>
</evidence>
<sequence>MRKETKTIFIYPTDGVWQGQMEAINDSVDIPDGYTDIQPPQPAFKVKFIDGKWVETATEDEIKSMTLSDDDTPEPTPERLMIAQLTLKIAKLEAKNE</sequence>
<proteinExistence type="predicted"/>
<gene>
    <name evidence="1" type="ORF">ACFQ4R_08000</name>
</gene>
<name>A0ABW4BMT2_9LACO</name>
<evidence type="ECO:0008006" key="3">
    <source>
        <dbReference type="Google" id="ProtNLM"/>
    </source>
</evidence>
<dbReference type="RefSeq" id="WP_125650852.1">
    <property type="nucleotide sequence ID" value="NZ_JBHTOH010000079.1"/>
</dbReference>
<accession>A0ABW4BMT2</accession>
<evidence type="ECO:0000313" key="1">
    <source>
        <dbReference type="EMBL" id="MFD1411524.1"/>
    </source>
</evidence>
<comment type="caution">
    <text evidence="1">The sequence shown here is derived from an EMBL/GenBank/DDBJ whole genome shotgun (WGS) entry which is preliminary data.</text>
</comment>
<protein>
    <recommendedName>
        <fullName evidence="3">Phage protein</fullName>
    </recommendedName>
</protein>
<keyword evidence="2" id="KW-1185">Reference proteome</keyword>
<dbReference type="Proteomes" id="UP001597191">
    <property type="component" value="Unassembled WGS sequence"/>
</dbReference>